<comment type="caution">
    <text evidence="1">The sequence shown here is derived from an EMBL/GenBank/DDBJ whole genome shotgun (WGS) entry which is preliminary data.</text>
</comment>
<name>A0A150S7N9_SORCE</name>
<proteinExistence type="predicted"/>
<gene>
    <name evidence="1" type="ORF">BE17_35590</name>
</gene>
<dbReference type="AlphaFoldDB" id="A0A150S7N9"/>
<accession>A0A150S7N9</accession>
<organism evidence="1 2">
    <name type="scientific">Sorangium cellulosum</name>
    <name type="common">Polyangium cellulosum</name>
    <dbReference type="NCBI Taxonomy" id="56"/>
    <lineage>
        <taxon>Bacteria</taxon>
        <taxon>Pseudomonadati</taxon>
        <taxon>Myxococcota</taxon>
        <taxon>Polyangia</taxon>
        <taxon>Polyangiales</taxon>
        <taxon>Polyangiaceae</taxon>
        <taxon>Sorangium</taxon>
    </lineage>
</organism>
<evidence type="ECO:0000313" key="2">
    <source>
        <dbReference type="Proteomes" id="UP000075635"/>
    </source>
</evidence>
<dbReference type="Proteomes" id="UP000075635">
    <property type="component" value="Unassembled WGS sequence"/>
</dbReference>
<sequence>MYIELPFLAPIPVGNEVVVQSLERPTFFGGWEESEWIVLDRTTGIVWSPWGIPMGLTRENFHSHHLGDHRRRRPNVAPTLGRVVACQVSTKGIGESNHVVTGLTLAPLEATAYR</sequence>
<protein>
    <submittedName>
        <fullName evidence="1">Uncharacterized protein</fullName>
    </submittedName>
</protein>
<evidence type="ECO:0000313" key="1">
    <source>
        <dbReference type="EMBL" id="KYF88431.1"/>
    </source>
</evidence>
<reference evidence="1 2" key="1">
    <citation type="submission" date="2014-02" db="EMBL/GenBank/DDBJ databases">
        <title>The small core and large imbalanced accessory genome model reveals a collaborative survival strategy of Sorangium cellulosum strains in nature.</title>
        <authorList>
            <person name="Han K."/>
            <person name="Peng R."/>
            <person name="Blom J."/>
            <person name="Li Y.-Z."/>
        </authorList>
    </citation>
    <scope>NUCLEOTIDE SEQUENCE [LARGE SCALE GENOMIC DNA]</scope>
    <source>
        <strain evidence="1 2">So0011-07</strain>
    </source>
</reference>
<dbReference type="EMBL" id="JEMB01001343">
    <property type="protein sequence ID" value="KYF88431.1"/>
    <property type="molecule type" value="Genomic_DNA"/>
</dbReference>